<comment type="caution">
    <text evidence="19">The sequence shown here is derived from an EMBL/GenBank/DDBJ whole genome shotgun (WGS) entry which is preliminary data.</text>
</comment>
<evidence type="ECO:0000256" key="14">
    <source>
        <dbReference type="ARBA" id="ARBA00023315"/>
    </source>
</evidence>
<keyword evidence="14" id="KW-0012">Acyltransferase</keyword>
<evidence type="ECO:0000256" key="7">
    <source>
        <dbReference type="ARBA" id="ARBA00022695"/>
    </source>
</evidence>
<protein>
    <submittedName>
        <fullName evidence="19">Bifunctional UDP-N-acetylglucosamine diphosphorylase/glucosamine-1-phosphate N-acetyltransferase GlmU</fullName>
    </submittedName>
</protein>
<dbReference type="GO" id="GO:0006048">
    <property type="term" value="P:UDP-N-acetylglucosamine biosynthetic process"/>
    <property type="evidence" value="ECO:0007669"/>
    <property type="project" value="InterPro"/>
</dbReference>
<evidence type="ECO:0000256" key="1">
    <source>
        <dbReference type="ARBA" id="ARBA00001946"/>
    </source>
</evidence>
<evidence type="ECO:0000256" key="3">
    <source>
        <dbReference type="ARBA" id="ARBA00007707"/>
    </source>
</evidence>
<dbReference type="PANTHER" id="PTHR43584">
    <property type="entry name" value="NUCLEOTIDYL TRANSFERASE"/>
    <property type="match status" value="1"/>
</dbReference>
<comment type="similarity">
    <text evidence="3">In the C-terminal section; belongs to the transferase hexapeptide repeat family.</text>
</comment>
<comment type="similarity">
    <text evidence="4">In the N-terminal section; belongs to the N-acetylglucosamine-1-phosphate uridyltransferase family.</text>
</comment>
<proteinExistence type="inferred from homology"/>
<comment type="subcellular location">
    <subcellularLocation>
        <location evidence="2">Cytoplasm</location>
    </subcellularLocation>
</comment>
<evidence type="ECO:0000256" key="11">
    <source>
        <dbReference type="ARBA" id="ARBA00022960"/>
    </source>
</evidence>
<dbReference type="Gene3D" id="3.90.550.10">
    <property type="entry name" value="Spore Coat Polysaccharide Biosynthesis Protein SpsA, Chain A"/>
    <property type="match status" value="1"/>
</dbReference>
<keyword evidence="11" id="KW-0133">Cell shape</keyword>
<evidence type="ECO:0000256" key="9">
    <source>
        <dbReference type="ARBA" id="ARBA00022737"/>
    </source>
</evidence>
<comment type="catalytic activity">
    <reaction evidence="16">
        <text>alpha-D-glucosamine 1-phosphate + acetyl-CoA = N-acetyl-alpha-D-glucosamine 1-phosphate + CoA + H(+)</text>
        <dbReference type="Rhea" id="RHEA:13725"/>
        <dbReference type="ChEBI" id="CHEBI:15378"/>
        <dbReference type="ChEBI" id="CHEBI:57287"/>
        <dbReference type="ChEBI" id="CHEBI:57288"/>
        <dbReference type="ChEBI" id="CHEBI:57776"/>
        <dbReference type="ChEBI" id="CHEBI:58516"/>
        <dbReference type="EC" id="2.3.1.157"/>
    </reaction>
</comment>
<name>A0A3B9IHF9_9PROT</name>
<dbReference type="GO" id="GO:0008360">
    <property type="term" value="P:regulation of cell shape"/>
    <property type="evidence" value="ECO:0007669"/>
    <property type="project" value="UniProtKB-KW"/>
</dbReference>
<dbReference type="GO" id="GO:0046872">
    <property type="term" value="F:metal ion binding"/>
    <property type="evidence" value="ECO:0007669"/>
    <property type="project" value="UniProtKB-KW"/>
</dbReference>
<dbReference type="InterPro" id="IPR011004">
    <property type="entry name" value="Trimer_LpxA-like_sf"/>
</dbReference>
<keyword evidence="15" id="KW-0961">Cell wall biogenesis/degradation</keyword>
<reference evidence="19 20" key="1">
    <citation type="journal article" date="2018" name="Nat. Biotechnol.">
        <title>A standardized bacterial taxonomy based on genome phylogeny substantially revises the tree of life.</title>
        <authorList>
            <person name="Parks D.H."/>
            <person name="Chuvochina M."/>
            <person name="Waite D.W."/>
            <person name="Rinke C."/>
            <person name="Skarshewski A."/>
            <person name="Chaumeil P.A."/>
            <person name="Hugenholtz P."/>
        </authorList>
    </citation>
    <scope>NUCLEOTIDE SEQUENCE [LARGE SCALE GENOMIC DNA]</scope>
    <source>
        <strain evidence="19">UBA8739</strain>
    </source>
</reference>
<evidence type="ECO:0000256" key="4">
    <source>
        <dbReference type="ARBA" id="ARBA00007947"/>
    </source>
</evidence>
<comment type="cofactor">
    <cofactor evidence="1">
        <name>Mg(2+)</name>
        <dbReference type="ChEBI" id="CHEBI:18420"/>
    </cofactor>
</comment>
<dbReference type="InterPro" id="IPR038009">
    <property type="entry name" value="GlmU_C_LbH"/>
</dbReference>
<evidence type="ECO:0000256" key="18">
    <source>
        <dbReference type="ARBA" id="ARBA00049628"/>
    </source>
</evidence>
<keyword evidence="7" id="KW-0548">Nucleotidyltransferase</keyword>
<comment type="catalytic activity">
    <reaction evidence="17">
        <text>N-acetyl-alpha-D-glucosamine 1-phosphate + UTP + H(+) = UDP-N-acetyl-alpha-D-glucosamine + diphosphate</text>
        <dbReference type="Rhea" id="RHEA:13509"/>
        <dbReference type="ChEBI" id="CHEBI:15378"/>
        <dbReference type="ChEBI" id="CHEBI:33019"/>
        <dbReference type="ChEBI" id="CHEBI:46398"/>
        <dbReference type="ChEBI" id="CHEBI:57705"/>
        <dbReference type="ChEBI" id="CHEBI:57776"/>
        <dbReference type="EC" id="2.7.7.23"/>
    </reaction>
</comment>
<dbReference type="GO" id="GO:0003977">
    <property type="term" value="F:UDP-N-acetylglucosamine diphosphorylase activity"/>
    <property type="evidence" value="ECO:0007669"/>
    <property type="project" value="UniProtKB-EC"/>
</dbReference>
<dbReference type="PROSITE" id="PS00101">
    <property type="entry name" value="HEXAPEP_TRANSFERASES"/>
    <property type="match status" value="1"/>
</dbReference>
<sequence length="260" mass="26725">GNDNAKGEYYLTDAVAIARADGRSAVAVEAADADEVLGVNARSELAAAEAALQARLRLRAMDEGATLIAPETVFLSADTRIGRDVIIEPNVVIGAGVSIADGVVIRAFSHLEGCTVDGGATVGPFARLRPGAEIGRNAHVGNFVEIKNATLGEGAKVNHLSYVGDARIGARSNLGAGTITCNYDGVGKWQTVIGADAFIGSDSCLVAPVTIGDGAYIATGSVITEDVAPDALAIARGRQVEKPGRAAELRARFRTRAGKD</sequence>
<dbReference type="GO" id="GO:0071555">
    <property type="term" value="P:cell wall organization"/>
    <property type="evidence" value="ECO:0007669"/>
    <property type="project" value="UniProtKB-KW"/>
</dbReference>
<keyword evidence="12" id="KW-0573">Peptidoglycan synthesis</keyword>
<dbReference type="Proteomes" id="UP000257706">
    <property type="component" value="Unassembled WGS sequence"/>
</dbReference>
<evidence type="ECO:0000256" key="16">
    <source>
        <dbReference type="ARBA" id="ARBA00048247"/>
    </source>
</evidence>
<dbReference type="GO" id="GO:0005737">
    <property type="term" value="C:cytoplasm"/>
    <property type="evidence" value="ECO:0007669"/>
    <property type="project" value="UniProtKB-SubCell"/>
</dbReference>
<dbReference type="Pfam" id="PF00132">
    <property type="entry name" value="Hexapep"/>
    <property type="match status" value="3"/>
</dbReference>
<dbReference type="PANTHER" id="PTHR43584:SF3">
    <property type="entry name" value="BIFUNCTIONAL PROTEIN GLMU"/>
    <property type="match status" value="1"/>
</dbReference>
<keyword evidence="8" id="KW-0479">Metal-binding</keyword>
<evidence type="ECO:0000313" key="19">
    <source>
        <dbReference type="EMBL" id="HAE47304.1"/>
    </source>
</evidence>
<dbReference type="InterPro" id="IPR050065">
    <property type="entry name" value="GlmU-like"/>
</dbReference>
<dbReference type="EMBL" id="DMAI01000123">
    <property type="protein sequence ID" value="HAE47304.1"/>
    <property type="molecule type" value="Genomic_DNA"/>
</dbReference>
<evidence type="ECO:0000256" key="2">
    <source>
        <dbReference type="ARBA" id="ARBA00004496"/>
    </source>
</evidence>
<dbReference type="InterPro" id="IPR018357">
    <property type="entry name" value="Hexapep_transf_CS"/>
</dbReference>
<keyword evidence="6 19" id="KW-0808">Transferase</keyword>
<accession>A0A3B9IHF9</accession>
<evidence type="ECO:0000256" key="10">
    <source>
        <dbReference type="ARBA" id="ARBA00022842"/>
    </source>
</evidence>
<evidence type="ECO:0000313" key="20">
    <source>
        <dbReference type="Proteomes" id="UP000257706"/>
    </source>
</evidence>
<evidence type="ECO:0000256" key="12">
    <source>
        <dbReference type="ARBA" id="ARBA00022984"/>
    </source>
</evidence>
<gene>
    <name evidence="19" type="primary">glmU</name>
    <name evidence="19" type="ORF">DCK97_07775</name>
</gene>
<keyword evidence="10" id="KW-0460">Magnesium</keyword>
<keyword evidence="5" id="KW-0963">Cytoplasm</keyword>
<feature type="non-terminal residue" evidence="19">
    <location>
        <position position="1"/>
    </location>
</feature>
<dbReference type="CDD" id="cd03353">
    <property type="entry name" value="LbH_GlmU_C"/>
    <property type="match status" value="1"/>
</dbReference>
<dbReference type="GO" id="GO:0009252">
    <property type="term" value="P:peptidoglycan biosynthetic process"/>
    <property type="evidence" value="ECO:0007669"/>
    <property type="project" value="UniProtKB-KW"/>
</dbReference>
<evidence type="ECO:0000256" key="8">
    <source>
        <dbReference type="ARBA" id="ARBA00022723"/>
    </source>
</evidence>
<dbReference type="InterPro" id="IPR001451">
    <property type="entry name" value="Hexapep"/>
</dbReference>
<dbReference type="Gene3D" id="2.160.10.10">
    <property type="entry name" value="Hexapeptide repeat proteins"/>
    <property type="match status" value="1"/>
</dbReference>
<organism evidence="19 20">
    <name type="scientific">Tistrella mobilis</name>
    <dbReference type="NCBI Taxonomy" id="171437"/>
    <lineage>
        <taxon>Bacteria</taxon>
        <taxon>Pseudomonadati</taxon>
        <taxon>Pseudomonadota</taxon>
        <taxon>Alphaproteobacteria</taxon>
        <taxon>Geminicoccales</taxon>
        <taxon>Geminicoccaceae</taxon>
        <taxon>Tistrella</taxon>
    </lineage>
</organism>
<dbReference type="GO" id="GO:0019134">
    <property type="term" value="F:glucosamine-1-phosphate N-acetyltransferase activity"/>
    <property type="evidence" value="ECO:0007669"/>
    <property type="project" value="UniProtKB-EC"/>
</dbReference>
<keyword evidence="9" id="KW-0677">Repeat</keyword>
<dbReference type="InterPro" id="IPR029044">
    <property type="entry name" value="Nucleotide-diphossugar_trans"/>
</dbReference>
<comment type="function">
    <text evidence="18">Catalyzes the last two sequential reactions in the de novo biosynthetic pathway for UDP-N-acetylglucosamine (UDP-GlcNAc). The C-terminal domain catalyzes the transfer of acetyl group from acetyl coenzyme A to glucosamine-1-phosphate (GlcN-1-P) to produce N-acetylglucosamine-1-phosphate (GlcNAc-1-P), which is converted into UDP-GlcNAc by the transfer of uridine 5-monophosphate (from uridine 5-triphosphate), a reaction catalyzed by the N-terminal domain.</text>
</comment>
<evidence type="ECO:0000256" key="15">
    <source>
        <dbReference type="ARBA" id="ARBA00023316"/>
    </source>
</evidence>
<evidence type="ECO:0000256" key="13">
    <source>
        <dbReference type="ARBA" id="ARBA00023268"/>
    </source>
</evidence>
<evidence type="ECO:0000256" key="5">
    <source>
        <dbReference type="ARBA" id="ARBA00022490"/>
    </source>
</evidence>
<keyword evidence="13" id="KW-0511">Multifunctional enzyme</keyword>
<dbReference type="SUPFAM" id="SSF51161">
    <property type="entry name" value="Trimeric LpxA-like enzymes"/>
    <property type="match status" value="1"/>
</dbReference>
<evidence type="ECO:0000256" key="17">
    <source>
        <dbReference type="ARBA" id="ARBA00048493"/>
    </source>
</evidence>
<evidence type="ECO:0000256" key="6">
    <source>
        <dbReference type="ARBA" id="ARBA00022679"/>
    </source>
</evidence>
<dbReference type="AlphaFoldDB" id="A0A3B9IHF9"/>